<dbReference type="AlphaFoldDB" id="A0A0J9E702"/>
<dbReference type="PATRIC" id="fig|1675527.3.peg.3605"/>
<dbReference type="EMBL" id="LFTY01000002">
    <property type="protein sequence ID" value="KMW58472.1"/>
    <property type="molecule type" value="Genomic_DNA"/>
</dbReference>
<keyword evidence="3" id="KW-0560">Oxidoreductase</keyword>
<evidence type="ECO:0000259" key="4">
    <source>
        <dbReference type="Pfam" id="PF00881"/>
    </source>
</evidence>
<dbReference type="CDD" id="cd02136">
    <property type="entry name" value="PnbA_NfnB-like"/>
    <property type="match status" value="1"/>
</dbReference>
<dbReference type="InterPro" id="IPR000415">
    <property type="entry name" value="Nitroreductase-like"/>
</dbReference>
<evidence type="ECO:0000313" key="5">
    <source>
        <dbReference type="EMBL" id="KMW58472.1"/>
    </source>
</evidence>
<evidence type="ECO:0000256" key="3">
    <source>
        <dbReference type="ARBA" id="ARBA00023002"/>
    </source>
</evidence>
<dbReference type="PANTHER" id="PTHR23026:SF90">
    <property type="entry name" value="IODOTYROSINE DEIODINASE 1"/>
    <property type="match status" value="1"/>
</dbReference>
<dbReference type="Gene3D" id="3.40.109.10">
    <property type="entry name" value="NADH Oxidase"/>
    <property type="match status" value="1"/>
</dbReference>
<keyword evidence="1" id="KW-0285">Flavoprotein</keyword>
<name>A0A0J9E702_9RHOB</name>
<dbReference type="PANTHER" id="PTHR23026">
    <property type="entry name" value="NADPH NITROREDUCTASE"/>
    <property type="match status" value="1"/>
</dbReference>
<keyword evidence="2" id="KW-0288">FMN</keyword>
<dbReference type="STRING" id="1675527.AIOL_003447"/>
<proteinExistence type="predicted"/>
<dbReference type="GO" id="GO:0016491">
    <property type="term" value="F:oxidoreductase activity"/>
    <property type="evidence" value="ECO:0007669"/>
    <property type="project" value="UniProtKB-KW"/>
</dbReference>
<reference evidence="5 6" key="1">
    <citation type="submission" date="2015-06" db="EMBL/GenBank/DDBJ databases">
        <title>Draft genome sequence of an Alphaproteobacteria species associated to the Mediterranean sponge Oscarella lobularis.</title>
        <authorList>
            <person name="Jourda C."/>
            <person name="Santini S."/>
            <person name="Claverie J.-M."/>
        </authorList>
    </citation>
    <scope>NUCLEOTIDE SEQUENCE [LARGE SCALE GENOMIC DNA]</scope>
    <source>
        <strain evidence="5">IGS</strain>
    </source>
</reference>
<dbReference type="OrthoDB" id="9802510at2"/>
<dbReference type="InterPro" id="IPR050627">
    <property type="entry name" value="Nitroreductase/BluB"/>
</dbReference>
<evidence type="ECO:0000313" key="6">
    <source>
        <dbReference type="Proteomes" id="UP000037178"/>
    </source>
</evidence>
<sequence length="223" mass="24920">MTEIDTLEALLRRRHSCRAFLDTPIPDATIERILTTAQRVPSWCNAQPWQVVLTRPDETDRLRKALHSHAKEAAHGSDIPFPSRYAGAYQDRRRTCGWALYEAVGVAKGDRDASTKQMMENFRLFGAPHLALITTEADLGPYGVLDCGAYVTAFTLAAEALGVASIPQAALAGFSPFLRNWFDLPERRQIVCGISFGYKDLEHPSNQFRTERAGLDEVVDWRG</sequence>
<evidence type="ECO:0000256" key="1">
    <source>
        <dbReference type="ARBA" id="ARBA00022630"/>
    </source>
</evidence>
<comment type="caution">
    <text evidence="5">The sequence shown here is derived from an EMBL/GenBank/DDBJ whole genome shotgun (WGS) entry which is preliminary data.</text>
</comment>
<gene>
    <name evidence="5" type="ORF">AIOL_003447</name>
</gene>
<evidence type="ECO:0000256" key="2">
    <source>
        <dbReference type="ARBA" id="ARBA00022643"/>
    </source>
</evidence>
<dbReference type="SUPFAM" id="SSF55469">
    <property type="entry name" value="FMN-dependent nitroreductase-like"/>
    <property type="match status" value="1"/>
</dbReference>
<organism evidence="5 6">
    <name type="scientific">Candidatus Rhodobacter oscarellae</name>
    <dbReference type="NCBI Taxonomy" id="1675527"/>
    <lineage>
        <taxon>Bacteria</taxon>
        <taxon>Pseudomonadati</taxon>
        <taxon>Pseudomonadota</taxon>
        <taxon>Alphaproteobacteria</taxon>
        <taxon>Rhodobacterales</taxon>
        <taxon>Rhodobacter group</taxon>
        <taxon>Rhodobacter</taxon>
    </lineage>
</organism>
<protein>
    <submittedName>
        <fullName evidence="5">Nitroreductase family protein</fullName>
    </submittedName>
</protein>
<dbReference type="Proteomes" id="UP000037178">
    <property type="component" value="Unassembled WGS sequence"/>
</dbReference>
<dbReference type="RefSeq" id="WP_049644078.1">
    <property type="nucleotide sequence ID" value="NZ_LFTY01000002.1"/>
</dbReference>
<keyword evidence="6" id="KW-1185">Reference proteome</keyword>
<feature type="domain" description="Nitroreductase" evidence="4">
    <location>
        <begin position="11"/>
        <end position="198"/>
    </location>
</feature>
<dbReference type="InterPro" id="IPR029479">
    <property type="entry name" value="Nitroreductase"/>
</dbReference>
<dbReference type="Pfam" id="PF00881">
    <property type="entry name" value="Nitroreductase"/>
    <property type="match status" value="1"/>
</dbReference>
<accession>A0A0J9E702</accession>